<evidence type="ECO:0000313" key="2">
    <source>
        <dbReference type="Proteomes" id="UP000276133"/>
    </source>
</evidence>
<reference evidence="1 2" key="1">
    <citation type="journal article" date="2018" name="Sci. Rep.">
        <title>Genomic signatures of local adaptation to the degree of environmental predictability in rotifers.</title>
        <authorList>
            <person name="Franch-Gras L."/>
            <person name="Hahn C."/>
            <person name="Garcia-Roger E.M."/>
            <person name="Carmona M.J."/>
            <person name="Serra M."/>
            <person name="Gomez A."/>
        </authorList>
    </citation>
    <scope>NUCLEOTIDE SEQUENCE [LARGE SCALE GENOMIC DNA]</scope>
    <source>
        <strain evidence="1">HYR1</strain>
    </source>
</reference>
<comment type="caution">
    <text evidence="1">The sequence shown here is derived from an EMBL/GenBank/DDBJ whole genome shotgun (WGS) entry which is preliminary data.</text>
</comment>
<evidence type="ECO:0000313" key="1">
    <source>
        <dbReference type="EMBL" id="RMZ94622.1"/>
    </source>
</evidence>
<protein>
    <submittedName>
        <fullName evidence="1">Uncharacterized protein</fullName>
    </submittedName>
</protein>
<dbReference type="Proteomes" id="UP000276133">
    <property type="component" value="Unassembled WGS sequence"/>
</dbReference>
<dbReference type="AlphaFoldDB" id="A0A3M7P6F0"/>
<sequence>MNEKIDSPIRLRNRNVPRYLPIPKNYLGTFSNEIRRQGDEQDEQDHEEMLYKSTTDKDKGFKALISCDSFDLESSKELNIYNDLAFNFRKLIVNYSSSDSDGIDDSDNVSTTDTKTFYNINELVDSTDEESVVENEGHLIDILKYHKNLIN</sequence>
<keyword evidence="2" id="KW-1185">Reference proteome</keyword>
<gene>
    <name evidence="1" type="ORF">BpHYR1_020717</name>
</gene>
<organism evidence="1 2">
    <name type="scientific">Brachionus plicatilis</name>
    <name type="common">Marine rotifer</name>
    <name type="synonym">Brachionus muelleri</name>
    <dbReference type="NCBI Taxonomy" id="10195"/>
    <lineage>
        <taxon>Eukaryota</taxon>
        <taxon>Metazoa</taxon>
        <taxon>Spiralia</taxon>
        <taxon>Gnathifera</taxon>
        <taxon>Rotifera</taxon>
        <taxon>Eurotatoria</taxon>
        <taxon>Monogononta</taxon>
        <taxon>Pseudotrocha</taxon>
        <taxon>Ploima</taxon>
        <taxon>Brachionidae</taxon>
        <taxon>Brachionus</taxon>
    </lineage>
</organism>
<proteinExistence type="predicted"/>
<dbReference type="EMBL" id="REGN01012921">
    <property type="protein sequence ID" value="RMZ94622.1"/>
    <property type="molecule type" value="Genomic_DNA"/>
</dbReference>
<feature type="non-terminal residue" evidence="1">
    <location>
        <position position="151"/>
    </location>
</feature>
<name>A0A3M7P6F0_BRAPC</name>
<accession>A0A3M7P6F0</accession>